<keyword evidence="1" id="KW-0812">Transmembrane</keyword>
<keyword evidence="3" id="KW-1185">Reference proteome</keyword>
<protein>
    <submittedName>
        <fullName evidence="2">Uncharacterized protein</fullName>
    </submittedName>
</protein>
<sequence length="208" mass="23557">MFLALAFMNSIFFYMPPLQLEFGAVSEWVGSLLTAIALFIAFYQINQEKISNREERVHQENEKRLELAASVYSYLKEKDKIVIVNNSDYPIYDIIAGTVLVPLTFNDGHGNVLSSADKFNPLSTSTNLYRVYSVPPKSEQIVVIKCVGGGCGKVAGSAIAFRDTRNGYWIRESNGKLEHIENYCEYFENEIPMYTHIYNGEIVPIARC</sequence>
<dbReference type="Proteomes" id="UP000622405">
    <property type="component" value="Unassembled WGS sequence"/>
</dbReference>
<evidence type="ECO:0000313" key="2">
    <source>
        <dbReference type="EMBL" id="MBC3897998.1"/>
    </source>
</evidence>
<organism evidence="2 3">
    <name type="scientific">Acetobacterium malicum</name>
    <dbReference type="NCBI Taxonomy" id="52692"/>
    <lineage>
        <taxon>Bacteria</taxon>
        <taxon>Bacillati</taxon>
        <taxon>Bacillota</taxon>
        <taxon>Clostridia</taxon>
        <taxon>Eubacteriales</taxon>
        <taxon>Eubacteriaceae</taxon>
        <taxon>Acetobacterium</taxon>
    </lineage>
</organism>
<dbReference type="RefSeq" id="WP_186892780.1">
    <property type="nucleotide sequence ID" value="NZ_WJBE01000001.1"/>
</dbReference>
<comment type="caution">
    <text evidence="2">The sequence shown here is derived from an EMBL/GenBank/DDBJ whole genome shotgun (WGS) entry which is preliminary data.</text>
</comment>
<dbReference type="EMBL" id="WJBE01000001">
    <property type="protein sequence ID" value="MBC3897998.1"/>
    <property type="molecule type" value="Genomic_DNA"/>
</dbReference>
<evidence type="ECO:0000313" key="3">
    <source>
        <dbReference type="Proteomes" id="UP000622405"/>
    </source>
</evidence>
<gene>
    <name evidence="2" type="ORF">GH811_00025</name>
</gene>
<keyword evidence="1" id="KW-1133">Transmembrane helix</keyword>
<proteinExistence type="predicted"/>
<evidence type="ECO:0000256" key="1">
    <source>
        <dbReference type="SAM" id="Phobius"/>
    </source>
</evidence>
<name>A0ABR6YS31_9FIRM</name>
<keyword evidence="1" id="KW-0472">Membrane</keyword>
<feature type="transmembrane region" description="Helical" evidence="1">
    <location>
        <begin position="20"/>
        <end position="43"/>
    </location>
</feature>
<accession>A0ABR6YS31</accession>
<reference evidence="2 3" key="1">
    <citation type="journal article" date="2020" name="mSystems">
        <title>Defining Genomic and Predicted Metabolic Features of the Acetobacterium Genus.</title>
        <authorList>
            <person name="Ross D.E."/>
            <person name="Marshall C.W."/>
            <person name="Gulliver D."/>
            <person name="May H.D."/>
            <person name="Norman R.S."/>
        </authorList>
    </citation>
    <scope>NUCLEOTIDE SEQUENCE [LARGE SCALE GENOMIC DNA]</scope>
    <source>
        <strain evidence="2 3">DSM 4132</strain>
    </source>
</reference>